<dbReference type="RefSeq" id="WP_323124126.1">
    <property type="nucleotide sequence ID" value="NZ_JAYESH010000004.1"/>
</dbReference>
<dbReference type="Proteomes" id="UP001348098">
    <property type="component" value="Unassembled WGS sequence"/>
</dbReference>
<keyword evidence="2" id="KW-1185">Reference proteome</keyword>
<accession>A0ABU6AY32</accession>
<evidence type="ECO:0000313" key="1">
    <source>
        <dbReference type="EMBL" id="MEB3512400.1"/>
    </source>
</evidence>
<dbReference type="EMBL" id="JAYKYQ010000008">
    <property type="protein sequence ID" value="MEB3512400.1"/>
    <property type="molecule type" value="Genomic_DNA"/>
</dbReference>
<evidence type="ECO:0000313" key="2">
    <source>
        <dbReference type="Proteomes" id="UP001348098"/>
    </source>
</evidence>
<gene>
    <name evidence="1" type="ORF">U3653_20415</name>
</gene>
<sequence>MPRPTEQLRLAHGLILAAGTGPGRLFPGDSADTTAALVGIAPWR</sequence>
<organism evidence="1 2">
    <name type="scientific">Nocardia implantans</name>
    <dbReference type="NCBI Taxonomy" id="3108168"/>
    <lineage>
        <taxon>Bacteria</taxon>
        <taxon>Bacillati</taxon>
        <taxon>Actinomycetota</taxon>
        <taxon>Actinomycetes</taxon>
        <taxon>Mycobacteriales</taxon>
        <taxon>Nocardiaceae</taxon>
        <taxon>Nocardia</taxon>
    </lineage>
</organism>
<proteinExistence type="predicted"/>
<comment type="caution">
    <text evidence="1">The sequence shown here is derived from an EMBL/GenBank/DDBJ whole genome shotgun (WGS) entry which is preliminary data.</text>
</comment>
<name>A0ABU6AY32_9NOCA</name>
<protein>
    <submittedName>
        <fullName evidence="1">Uncharacterized protein</fullName>
    </submittedName>
</protein>
<reference evidence="1 2" key="1">
    <citation type="submission" date="2023-12" db="EMBL/GenBank/DDBJ databases">
        <title>novel species in genus Nocarida.</title>
        <authorList>
            <person name="Li Z."/>
        </authorList>
    </citation>
    <scope>NUCLEOTIDE SEQUENCE [LARGE SCALE GENOMIC DNA]</scope>
    <source>
        <strain evidence="1 2">CDC186</strain>
    </source>
</reference>